<dbReference type="Proteomes" id="UP000070138">
    <property type="component" value="Unassembled WGS sequence"/>
</dbReference>
<reference evidence="3" key="1">
    <citation type="submission" date="2014-10" db="EMBL/GenBank/DDBJ databases">
        <title>Genome sequencing of Vitellibacter sp. D-24.</title>
        <authorList>
            <person name="Thevarajoo S."/>
            <person name="Selvaratnam C."/>
            <person name="Goh K.M."/>
            <person name="Chong C.S."/>
        </authorList>
    </citation>
    <scope>NUCLEOTIDE SEQUENCE [LARGE SCALE GENOMIC DNA]</scope>
    <source>
        <strain evidence="3">D-24</strain>
    </source>
</reference>
<dbReference type="OrthoDB" id="1144137at2"/>
<comment type="caution">
    <text evidence="2">The sequence shown here is derived from an EMBL/GenBank/DDBJ whole genome shotgun (WGS) entry which is preliminary data.</text>
</comment>
<feature type="chain" id="PRO_5007479798" evidence="1">
    <location>
        <begin position="19"/>
        <end position="178"/>
    </location>
</feature>
<evidence type="ECO:0000313" key="2">
    <source>
        <dbReference type="EMBL" id="KXO00135.1"/>
    </source>
</evidence>
<protein>
    <submittedName>
        <fullName evidence="2">Uncharacterized protein</fullName>
    </submittedName>
</protein>
<dbReference type="AlphaFoldDB" id="A0A137RIY0"/>
<keyword evidence="3" id="KW-1185">Reference proteome</keyword>
<name>A0A137RIY0_9FLAO</name>
<reference evidence="2 3" key="2">
    <citation type="journal article" date="2016" name="Int. J. Syst. Evol. Microbiol.">
        <title>Vitellibacter aquimaris sp. nov., a marine bacterium isolated from seawater.</title>
        <authorList>
            <person name="Thevarajoo S."/>
            <person name="Selvaratnam C."/>
            <person name="Goh K.M."/>
            <person name="Hong K.W."/>
            <person name="Chan X.Y."/>
            <person name="Chan K.G."/>
            <person name="Chong C.S."/>
        </authorList>
    </citation>
    <scope>NUCLEOTIDE SEQUENCE [LARGE SCALE GENOMIC DNA]</scope>
    <source>
        <strain evidence="2 3">D-24</strain>
    </source>
</reference>
<dbReference type="EMBL" id="JRWG01000003">
    <property type="protein sequence ID" value="KXO00135.1"/>
    <property type="molecule type" value="Genomic_DNA"/>
</dbReference>
<keyword evidence="1" id="KW-0732">Signal</keyword>
<feature type="signal peptide" evidence="1">
    <location>
        <begin position="1"/>
        <end position="18"/>
    </location>
</feature>
<proteinExistence type="predicted"/>
<gene>
    <name evidence="2" type="ORF">LS48_06600</name>
</gene>
<dbReference type="RefSeq" id="WP_062621240.1">
    <property type="nucleotide sequence ID" value="NZ_JRWG01000003.1"/>
</dbReference>
<sequence length="178" mass="20002">MKKAILLLAMVSFSVTFAQVDKNTNTQKQTVVTKTTVTDDKGTDTATKAVTQTKKEVLTLKDSDANQTNQSVIMKPIVVDTDVTYSYDGNRFKFLSQKDENGYRLMTIKDNATNEQYAVIKPTSQNGYYIMSQDGKSSFGYFNADGNFVVERYDAKTDAIVSEVYKLNVKSDMKKDKM</sequence>
<organism evidence="2 3">
    <name type="scientific">Aequorivita aquimaris</name>
    <dbReference type="NCBI Taxonomy" id="1548749"/>
    <lineage>
        <taxon>Bacteria</taxon>
        <taxon>Pseudomonadati</taxon>
        <taxon>Bacteroidota</taxon>
        <taxon>Flavobacteriia</taxon>
        <taxon>Flavobacteriales</taxon>
        <taxon>Flavobacteriaceae</taxon>
        <taxon>Aequorivita</taxon>
    </lineage>
</organism>
<accession>A0A137RIY0</accession>
<evidence type="ECO:0000256" key="1">
    <source>
        <dbReference type="SAM" id="SignalP"/>
    </source>
</evidence>
<evidence type="ECO:0000313" key="3">
    <source>
        <dbReference type="Proteomes" id="UP000070138"/>
    </source>
</evidence>